<keyword evidence="3" id="KW-1185">Reference proteome</keyword>
<reference evidence="2 3" key="1">
    <citation type="submission" date="2013-02" db="EMBL/GenBank/DDBJ databases">
        <title>The Genome Sequence of Acinetobacter sp. NIPH 899.</title>
        <authorList>
            <consortium name="The Broad Institute Genome Sequencing Platform"/>
            <consortium name="The Broad Institute Genome Sequencing Center for Infectious Disease"/>
            <person name="Cerqueira G."/>
            <person name="Feldgarden M."/>
            <person name="Courvalin P."/>
            <person name="Perichon B."/>
            <person name="Grillot-Courvalin C."/>
            <person name="Clermont D."/>
            <person name="Rocha E."/>
            <person name="Yoon E.-J."/>
            <person name="Nemec A."/>
            <person name="Walker B."/>
            <person name="Young S.K."/>
            <person name="Zeng Q."/>
            <person name="Gargeya S."/>
            <person name="Fitzgerald M."/>
            <person name="Haas B."/>
            <person name="Abouelleil A."/>
            <person name="Alvarado L."/>
            <person name="Arachchi H.M."/>
            <person name="Berlin A.M."/>
            <person name="Chapman S.B."/>
            <person name="Dewar J."/>
            <person name="Goldberg J."/>
            <person name="Griggs A."/>
            <person name="Gujja S."/>
            <person name="Hansen M."/>
            <person name="Howarth C."/>
            <person name="Imamovic A."/>
            <person name="Larimer J."/>
            <person name="McCowan C."/>
            <person name="Murphy C."/>
            <person name="Neiman D."/>
            <person name="Pearson M."/>
            <person name="Priest M."/>
            <person name="Roberts A."/>
            <person name="Saif S."/>
            <person name="Shea T."/>
            <person name="Sisk P."/>
            <person name="Sykes S."/>
            <person name="Wortman J."/>
            <person name="Nusbaum C."/>
            <person name="Birren B."/>
        </authorList>
    </citation>
    <scope>NUCLEOTIDE SEQUENCE [LARGE SCALE GENOMIC DNA]</scope>
    <source>
        <strain evidence="2 3">NIPH 899</strain>
    </source>
</reference>
<proteinExistence type="predicted"/>
<evidence type="ECO:0000313" key="3">
    <source>
        <dbReference type="Proteomes" id="UP000013070"/>
    </source>
</evidence>
<accession>N8VKE5</accession>
<dbReference type="AlphaFoldDB" id="N8VKE5"/>
<comment type="caution">
    <text evidence="2">The sequence shown here is derived from an EMBL/GenBank/DDBJ whole genome shotgun (WGS) entry which is preliminary data.</text>
</comment>
<feature type="region of interest" description="Disordered" evidence="1">
    <location>
        <begin position="1"/>
        <end position="31"/>
    </location>
</feature>
<dbReference type="HOGENOM" id="CLU_2679292_0_0_6"/>
<organism evidence="2 3">
    <name type="scientific">Acinetobacter variabilis</name>
    <dbReference type="NCBI Taxonomy" id="70346"/>
    <lineage>
        <taxon>Bacteria</taxon>
        <taxon>Pseudomonadati</taxon>
        <taxon>Pseudomonadota</taxon>
        <taxon>Gammaproteobacteria</taxon>
        <taxon>Moraxellales</taxon>
        <taxon>Moraxellaceae</taxon>
        <taxon>Acinetobacter</taxon>
    </lineage>
</organism>
<dbReference type="PATRIC" id="fig|1217710.3.peg.590"/>
<sequence>MSTAKAKPMTNYERRKRLDERKKARGLTRKSYYQSQQDIEVVMKVKEQLAAQHDQATNEDALSHIISYYRETAL</sequence>
<evidence type="ECO:0000313" key="2">
    <source>
        <dbReference type="EMBL" id="ENV00392.1"/>
    </source>
</evidence>
<dbReference type="RefSeq" id="WP_004780887.1">
    <property type="nucleotide sequence ID" value="NZ_KB849398.1"/>
</dbReference>
<gene>
    <name evidence="2" type="ORF">F969_00623</name>
</gene>
<name>N8VKE5_9GAMM</name>
<dbReference type="Proteomes" id="UP000013070">
    <property type="component" value="Unassembled WGS sequence"/>
</dbReference>
<dbReference type="EMBL" id="APPE01000031">
    <property type="protein sequence ID" value="ENV00392.1"/>
    <property type="molecule type" value="Genomic_DNA"/>
</dbReference>
<evidence type="ECO:0000256" key="1">
    <source>
        <dbReference type="SAM" id="MobiDB-lite"/>
    </source>
</evidence>
<feature type="compositionally biased region" description="Basic and acidic residues" evidence="1">
    <location>
        <begin position="12"/>
        <end position="22"/>
    </location>
</feature>
<protein>
    <submittedName>
        <fullName evidence="2">Uncharacterized protein</fullName>
    </submittedName>
</protein>